<name>T1CFH4_9ZZZZ</name>
<sequence>MTGYARVVSARSGVNLTWFLKSLNGRSRDILLRTPPIFDQFVNRFRSVLSSHPVRGRLEAELQTCPAGMEDSGTEINWLRIAEIRSWIETIRQNWDLGMSVDPLALLQWPGVLVRKEPDVSLE</sequence>
<reference evidence="2" key="1">
    <citation type="submission" date="2013-08" db="EMBL/GenBank/DDBJ databases">
        <authorList>
            <person name="Mendez C."/>
            <person name="Richter M."/>
            <person name="Ferrer M."/>
            <person name="Sanchez J."/>
        </authorList>
    </citation>
    <scope>NUCLEOTIDE SEQUENCE</scope>
</reference>
<dbReference type="Pfam" id="PF03755">
    <property type="entry name" value="YicC-like_N"/>
    <property type="match status" value="1"/>
</dbReference>
<comment type="caution">
    <text evidence="2">The sequence shown here is derived from an EMBL/GenBank/DDBJ whole genome shotgun (WGS) entry which is preliminary data.</text>
</comment>
<dbReference type="InterPro" id="IPR013527">
    <property type="entry name" value="YicC-like_N"/>
</dbReference>
<accession>T1CFH4</accession>
<protein>
    <submittedName>
        <fullName evidence="2">Protein containing YicC-like protein</fullName>
    </submittedName>
</protein>
<organism evidence="2">
    <name type="scientific">mine drainage metagenome</name>
    <dbReference type="NCBI Taxonomy" id="410659"/>
    <lineage>
        <taxon>unclassified sequences</taxon>
        <taxon>metagenomes</taxon>
        <taxon>ecological metagenomes</taxon>
    </lineage>
</organism>
<dbReference type="GO" id="GO:0004521">
    <property type="term" value="F:RNA endonuclease activity"/>
    <property type="evidence" value="ECO:0007669"/>
    <property type="project" value="InterPro"/>
</dbReference>
<gene>
    <name evidence="2" type="ORF">B1A_00910</name>
</gene>
<feature type="domain" description="Endoribonuclease YicC-like N-terminal" evidence="1">
    <location>
        <begin position="1"/>
        <end position="117"/>
    </location>
</feature>
<evidence type="ECO:0000259" key="1">
    <source>
        <dbReference type="Pfam" id="PF03755"/>
    </source>
</evidence>
<proteinExistence type="predicted"/>
<evidence type="ECO:0000313" key="2">
    <source>
        <dbReference type="EMBL" id="EQD80418.1"/>
    </source>
</evidence>
<dbReference type="EMBL" id="AUZX01000691">
    <property type="protein sequence ID" value="EQD80418.1"/>
    <property type="molecule type" value="Genomic_DNA"/>
</dbReference>
<dbReference type="InterPro" id="IPR005229">
    <property type="entry name" value="YicC/YloC-like"/>
</dbReference>
<dbReference type="PANTHER" id="PTHR30636">
    <property type="entry name" value="UPF0701 PROTEIN YICC"/>
    <property type="match status" value="1"/>
</dbReference>
<dbReference type="AlphaFoldDB" id="T1CFH4"/>
<feature type="non-terminal residue" evidence="2">
    <location>
        <position position="123"/>
    </location>
</feature>
<dbReference type="PANTHER" id="PTHR30636:SF3">
    <property type="entry name" value="UPF0701 PROTEIN YICC"/>
    <property type="match status" value="1"/>
</dbReference>
<reference evidence="2" key="2">
    <citation type="journal article" date="2014" name="ISME J.">
        <title>Microbial stratification in low pH oxic and suboxic macroscopic growths along an acid mine drainage.</title>
        <authorList>
            <person name="Mendez-Garcia C."/>
            <person name="Mesa V."/>
            <person name="Sprenger R.R."/>
            <person name="Richter M."/>
            <person name="Diez M.S."/>
            <person name="Solano J."/>
            <person name="Bargiela R."/>
            <person name="Golyshina O.V."/>
            <person name="Manteca A."/>
            <person name="Ramos J.L."/>
            <person name="Gallego J.R."/>
            <person name="Llorente I."/>
            <person name="Martins Dos Santos V.A."/>
            <person name="Jensen O.N."/>
            <person name="Pelaez A.I."/>
            <person name="Sanchez J."/>
            <person name="Ferrer M."/>
        </authorList>
    </citation>
    <scope>NUCLEOTIDE SEQUENCE</scope>
</reference>